<dbReference type="HOGENOM" id="CLU_031982_0_0_1"/>
<dbReference type="AlphaFoldDB" id="A0A0D2F6M7"/>
<sequence length="577" mass="65757">MAESAKPMVEEDIWDFLDTEDMFELDPTSVTTEHSVLSFIDGTSDLKVDLDGQFPVVQRHGDLSQDATVNHILELENTLLKSTGLGVLPQSLESLVTPEKAHDGQQELTNGPDFPDLSPALQDRLVEIYFHNFHPLCPVIDEIEFSSWYGSDRLDSNRGRELLGAINFVAFAHVSDEELGRSSFTSIPEAQRACFRSTKYMFDKSSQSRPGDVSLVQIALLLSHWSPFDESKEVSTYWVDQAFHHATIANLSESPEEYSRVIWWCCVARTRALALGLRRPDKVTSFEPGRMIQSEDFGSIAFLARAARMDGKIFEIEAFIALCKLSDLMYRILLLRKNSGKLSDWRAENPWLSICKDELNYVVSVDKDLRDWESSHRGLLAKNNIMAQTRCQLLTLQMLRIVHLSTLMSLYEPYMRCPIQQRSPAFLLHKASVERVKETSFAIGDAVQRLWAVARVEDLPAWFPCWITLPVAVLLVCLGCRHRELQLEAMPVLAPMMEVLRKMQSRFEGGDYVAKIIESITRTVDVRVHSWTEEHVISWLPKWLERSPETLEYQLLARAAQMVRSSFADETIAVEIV</sequence>
<reference evidence="1 2" key="1">
    <citation type="submission" date="2015-01" db="EMBL/GenBank/DDBJ databases">
        <title>The Genome Sequence of Fonsecaea pedrosoi CBS 271.37.</title>
        <authorList>
            <consortium name="The Broad Institute Genomics Platform"/>
            <person name="Cuomo C."/>
            <person name="de Hoog S."/>
            <person name="Gorbushina A."/>
            <person name="Stielow B."/>
            <person name="Teixiera M."/>
            <person name="Abouelleil A."/>
            <person name="Chapman S.B."/>
            <person name="Priest M."/>
            <person name="Young S.K."/>
            <person name="Wortman J."/>
            <person name="Nusbaum C."/>
            <person name="Birren B."/>
        </authorList>
    </citation>
    <scope>NUCLEOTIDE SEQUENCE [LARGE SCALE GENOMIC DNA]</scope>
    <source>
        <strain evidence="1 2">CBS 271.37</strain>
    </source>
</reference>
<dbReference type="GeneID" id="25304814"/>
<evidence type="ECO:0008006" key="3">
    <source>
        <dbReference type="Google" id="ProtNLM"/>
    </source>
</evidence>
<dbReference type="STRING" id="1442368.A0A0D2F6M7"/>
<gene>
    <name evidence="1" type="ORF">Z517_05324</name>
</gene>
<dbReference type="OrthoDB" id="5041285at2759"/>
<dbReference type="InterPro" id="IPR052761">
    <property type="entry name" value="Fungal_Detox/Toxin_TFs"/>
</dbReference>
<dbReference type="PANTHER" id="PTHR47425:SF2">
    <property type="entry name" value="FARB-RELATED"/>
    <property type="match status" value="1"/>
</dbReference>
<proteinExistence type="predicted"/>
<dbReference type="Proteomes" id="UP000053029">
    <property type="component" value="Unassembled WGS sequence"/>
</dbReference>
<evidence type="ECO:0000313" key="1">
    <source>
        <dbReference type="EMBL" id="KIW82297.1"/>
    </source>
</evidence>
<keyword evidence="2" id="KW-1185">Reference proteome</keyword>
<dbReference type="EMBL" id="KN846971">
    <property type="protein sequence ID" value="KIW82297.1"/>
    <property type="molecule type" value="Genomic_DNA"/>
</dbReference>
<dbReference type="VEuPathDB" id="FungiDB:Z517_05324"/>
<dbReference type="PANTHER" id="PTHR47425">
    <property type="entry name" value="FARB-RELATED"/>
    <property type="match status" value="1"/>
</dbReference>
<dbReference type="RefSeq" id="XP_013286105.1">
    <property type="nucleotide sequence ID" value="XM_013430651.1"/>
</dbReference>
<evidence type="ECO:0000313" key="2">
    <source>
        <dbReference type="Proteomes" id="UP000053029"/>
    </source>
</evidence>
<organism evidence="1 2">
    <name type="scientific">Fonsecaea pedrosoi CBS 271.37</name>
    <dbReference type="NCBI Taxonomy" id="1442368"/>
    <lineage>
        <taxon>Eukaryota</taxon>
        <taxon>Fungi</taxon>
        <taxon>Dikarya</taxon>
        <taxon>Ascomycota</taxon>
        <taxon>Pezizomycotina</taxon>
        <taxon>Eurotiomycetes</taxon>
        <taxon>Chaetothyriomycetidae</taxon>
        <taxon>Chaetothyriales</taxon>
        <taxon>Herpotrichiellaceae</taxon>
        <taxon>Fonsecaea</taxon>
    </lineage>
</organism>
<accession>A0A0D2F6M7</accession>
<protein>
    <recommendedName>
        <fullName evidence="3">Transcription factor domain-containing protein</fullName>
    </recommendedName>
</protein>
<name>A0A0D2F6M7_9EURO</name>
<dbReference type="CDD" id="cd12148">
    <property type="entry name" value="fungal_TF_MHR"/>
    <property type="match status" value="1"/>
</dbReference>